<accession>A0A4R7PHK0</accession>
<dbReference type="EMBL" id="SOBW01000015">
    <property type="protein sequence ID" value="TDU33697.1"/>
    <property type="molecule type" value="Genomic_DNA"/>
</dbReference>
<keyword evidence="1" id="KW-0472">Membrane</keyword>
<gene>
    <name evidence="2" type="ORF">BXY82_3154</name>
</gene>
<keyword evidence="1" id="KW-1133">Transmembrane helix</keyword>
<feature type="transmembrane region" description="Helical" evidence="1">
    <location>
        <begin position="6"/>
        <end position="24"/>
    </location>
</feature>
<evidence type="ECO:0000313" key="3">
    <source>
        <dbReference type="Proteomes" id="UP000294689"/>
    </source>
</evidence>
<name>A0A4R7PHK0_9FLAO</name>
<dbReference type="Proteomes" id="UP000294689">
    <property type="component" value="Unassembled WGS sequence"/>
</dbReference>
<evidence type="ECO:0000256" key="1">
    <source>
        <dbReference type="SAM" id="Phobius"/>
    </source>
</evidence>
<keyword evidence="1" id="KW-0812">Transmembrane</keyword>
<evidence type="ECO:0000313" key="2">
    <source>
        <dbReference type="EMBL" id="TDU33697.1"/>
    </source>
</evidence>
<keyword evidence="3" id="KW-1185">Reference proteome</keyword>
<organism evidence="2 3">
    <name type="scientific">Gelidibacter sediminis</name>
    <dbReference type="NCBI Taxonomy" id="1608710"/>
    <lineage>
        <taxon>Bacteria</taxon>
        <taxon>Pseudomonadati</taxon>
        <taxon>Bacteroidota</taxon>
        <taxon>Flavobacteriia</taxon>
        <taxon>Flavobacteriales</taxon>
        <taxon>Flavobacteriaceae</taxon>
        <taxon>Gelidibacter</taxon>
    </lineage>
</organism>
<comment type="caution">
    <text evidence="2">The sequence shown here is derived from an EMBL/GenBank/DDBJ whole genome shotgun (WGS) entry which is preliminary data.</text>
</comment>
<protein>
    <submittedName>
        <fullName evidence="2">Uncharacterized protein</fullName>
    </submittedName>
</protein>
<reference evidence="2 3" key="1">
    <citation type="submission" date="2019-03" db="EMBL/GenBank/DDBJ databases">
        <title>Genomic Encyclopedia of Archaeal and Bacterial Type Strains, Phase II (KMG-II): from individual species to whole genera.</title>
        <authorList>
            <person name="Goeker M."/>
        </authorList>
    </citation>
    <scope>NUCLEOTIDE SEQUENCE [LARGE SCALE GENOMIC DNA]</scope>
    <source>
        <strain evidence="2 3">DSM 28135</strain>
    </source>
</reference>
<sequence>MRNRNNIKYFALLIVIIGLSYLGYKGYRNYQRNEIIKKSNTNLIFSDSNSKFKKPTYSDSEFEFNNSLLKSISKLKDSVITEFLNRTTERIVFIGPEIDTLTVKVDNRLEYDYSSSLDKGNYDKDFNEYLVNSLKPFLLKNNIGQIEIYTLVPTEYSNIPLPIGTLTNFDIEKEYDK</sequence>
<proteinExistence type="predicted"/>
<dbReference type="AlphaFoldDB" id="A0A4R7PHK0"/>